<dbReference type="CDD" id="cd04018">
    <property type="entry name" value="C2C_Ferlin"/>
    <property type="match status" value="1"/>
</dbReference>
<evidence type="ECO:0000259" key="9">
    <source>
        <dbReference type="PROSITE" id="PS50004"/>
    </source>
</evidence>
<dbReference type="GO" id="GO:0030659">
    <property type="term" value="C:cytoplasmic vesicle membrane"/>
    <property type="evidence" value="ECO:0007669"/>
    <property type="project" value="UniProtKB-SubCell"/>
</dbReference>
<feature type="domain" description="C2" evidence="9">
    <location>
        <begin position="1"/>
        <end position="81"/>
    </location>
</feature>
<name>B3S2U9_TRIAD</name>
<evidence type="ECO:0000256" key="5">
    <source>
        <dbReference type="ARBA" id="ARBA00022968"/>
    </source>
</evidence>
<dbReference type="OMA" id="AYCSVTY"/>
<evidence type="ECO:0000256" key="2">
    <source>
        <dbReference type="ARBA" id="ARBA00004483"/>
    </source>
</evidence>
<dbReference type="Pfam" id="PF00168">
    <property type="entry name" value="C2"/>
    <property type="match status" value="5"/>
</dbReference>
<dbReference type="InterPro" id="IPR000008">
    <property type="entry name" value="C2_dom"/>
</dbReference>
<dbReference type="SMART" id="SM01201">
    <property type="entry name" value="FerB"/>
    <property type="match status" value="1"/>
</dbReference>
<sequence length="1891" mass="216682">MLVSYGLDVGEKQKTKVIKNDLNPEWNETLNFDLGGKPLTKADSLKVHVKDWERLQRNRLLGQVSIPLFELVKRKSRDVNLAMQDPKGNPMEATISLSLEYNGPPSSKSESGKGGNSEGDAANDAGGVGEEGDEEQEINEEGDGDAEEDEENQEGDAAPRGTGGVARSRKRRKNRRKLSKKPQDFQVRIKVIEGRRLVGSNIKPVVRVNVADQSQQTKVKKRTNKPYFDETFFYNFHLSPMELFDEIIVFQAFTAHKYRYNSLLGSFKIDIGTVYEEEEHAFINKWILLTDPDDGSAGVKGYLKICAMVLAAGDEAPNIPTNFPDEDDMEANLLQPAGIQLRSATFALKVYRAEDLPRMDVGFLQGIKKVFGSDDQKELVDPYFKFSYAGRKAKTRVEYSCDNPEWNQELRLKIRLPSMCERLKLSMIDWDNAGRNDSIGTYFMNISSISSNNEEGFPPTFGPCYINFYGSPREFTSIDEHEDLNDGKGEGCAYRGRALIELSTNVDDENDASVTEVTEEDCDKIKLFMRTRKFALHAAFHEATMIKEKDCPIEFEVSIGNNGNKLDDRVPTSSSTTPPTNAIFDGNYYYYLPWNKRGKSGSYTFKHKKADDRRRNYIRNYFYDQHLKNRSKAYLKNAVQELELLNPLTVTDAVEEIENFVQRLKDIAYEPQISIPDVVIWMLYGEKRVAYYRIPAHEILHSSNFDPDATGKYCGKIQTINLKYPGKKADKKWNIPCQLRVQLWLGFAKENAKWTDMLSNQGDPSIFAETYENQHNIAVWTTKGLSRPKYSDDKGELYLEKENFIEPEGWVFETDWFMSPETSNQYEKDTGRKFYLEDMFENECRTIPGGKWYAPKEPWTNEAKQKVPGKEEVVLPKGWVWESDWQIDYDRAVDEDGWEYTLGSGYVPVEKNYHLERRRRWVRKRRLKDASAAKKKKPKSTSSEGWQYATSFSSKFHPKSSMTDFVRRRRWIRKLKAVKPKGPPVFVFSDEKHKTEYTLAPRMSLDVKKSHKFQLRAYIYQARDLIAADRSGLSDPYARVTFGNLSQETQTIEKTLCPTWDQTLIYDEIEIFGSRDDIIANPYQITIEIFDSDDFGKPEFIGRCNAIPMIKWKSNESRTPKLAWYQIIQNNCNAGELLAAFELLLIDGGDLPFAPPKKKDSELYIVPSGIRPVLRRTAIEIALCWGVRNLKRFRLLPVNSPSIELDVGGYIQKTPKIKSVRKNPNFDNPIIFFDVMLPKEEIYRPPLNIKVIDHRAFGNKPLVGVHVINDISKYDYDPTASQNALQAGEIGSTSNGGINNTGHDMIAIEIQDEKKDEDKNKQDEEEIDWWSKYYASTGDPKDLQRATDYISKGYDKLKIFKTELEEVEIYNNFEDFVQLFPIYRGKAKKKGEDDEGELVGEFKGTFRVYPLPSDPSEPLPSKVFDPERLPKTKGLQCIVRVYVIKAIDLAPKDQNGASDPYCVIKIGKEKINDRDNYIPNTINPVFGRMFELTCTLPQQKDLKISIMDWDMISKDDLIGETSIDLENRYLTKHNALCGLPETYCTSGVNQWRDARLPKDILIKWCEDHGLPSPRFTSNAQVILNGEIYNLADFETDMKKHKHLGEPEQRLALHVLRKQAEIVPEHVETRSLFNPLTPGVEQGKLQMWVDIFPKCDGPPGPPFDITPRKPKDYELRVIIYNTSDVILDETSLLGEKMSDIYVKGWIRGVDEKLKTDVHYRSLNGEGNFNWRFIFPFQYLPGEKSIVIKKKRMIRIESKYKELCDSLSPLCYFLRLLILVIIVISYAQKCTLDQLPGRGGKGKDLVSIFEMKQMQGWWPVVKSEAENPEITGKVEMSIEILTSEEAAAKPAGVGRSDPNANPHLDPPKVLWPDVLLVQVNNNRGLFRKGFITV</sequence>
<dbReference type="InterPro" id="IPR037723">
    <property type="entry name" value="C2D_Ferlin"/>
</dbReference>
<dbReference type="CDD" id="cd04011">
    <property type="entry name" value="C2B_Ferlin"/>
    <property type="match status" value="1"/>
</dbReference>
<dbReference type="SMART" id="SM00693">
    <property type="entry name" value="DysFN"/>
    <property type="match status" value="2"/>
</dbReference>
<feature type="domain" description="C2" evidence="9">
    <location>
        <begin position="325"/>
        <end position="461"/>
    </location>
</feature>
<feature type="domain" description="C2" evidence="9">
    <location>
        <begin position="1159"/>
        <end position="1284"/>
    </location>
</feature>
<protein>
    <recommendedName>
        <fullName evidence="9">C2 domain-containing protein</fullName>
    </recommendedName>
</protein>
<dbReference type="CTD" id="6755929"/>
<gene>
    <name evidence="10" type="ORF">TRIADDRAFT_58489</name>
</gene>
<evidence type="ECO:0000256" key="6">
    <source>
        <dbReference type="ARBA" id="ARBA00022989"/>
    </source>
</evidence>
<dbReference type="InParanoid" id="B3S2U9"/>
<dbReference type="SMART" id="SM01202">
    <property type="entry name" value="FerI"/>
    <property type="match status" value="1"/>
</dbReference>
<dbReference type="InterPro" id="IPR012968">
    <property type="entry name" value="FerIin_dom"/>
</dbReference>
<dbReference type="Pfam" id="PF22901">
    <property type="entry name" value="dsrm_Ferlin"/>
    <property type="match status" value="1"/>
</dbReference>
<dbReference type="Gene3D" id="2.60.40.150">
    <property type="entry name" value="C2 domain"/>
    <property type="match status" value="6"/>
</dbReference>
<dbReference type="eggNOG" id="KOG1326">
    <property type="taxonomic scope" value="Eukaryota"/>
</dbReference>
<feature type="region of interest" description="Disordered" evidence="8">
    <location>
        <begin position="98"/>
        <end position="182"/>
    </location>
</feature>
<dbReference type="InterPro" id="IPR006614">
    <property type="entry name" value="Peroxin/Ferlin"/>
</dbReference>
<organism evidence="10 11">
    <name type="scientific">Trichoplax adhaerens</name>
    <name type="common">Trichoplax reptans</name>
    <dbReference type="NCBI Taxonomy" id="10228"/>
    <lineage>
        <taxon>Eukaryota</taxon>
        <taxon>Metazoa</taxon>
        <taxon>Placozoa</taxon>
        <taxon>Uniplacotomia</taxon>
        <taxon>Trichoplacea</taxon>
        <taxon>Trichoplacidae</taxon>
        <taxon>Trichoplax</taxon>
    </lineage>
</organism>
<dbReference type="Proteomes" id="UP000009022">
    <property type="component" value="Unassembled WGS sequence"/>
</dbReference>
<dbReference type="InterPro" id="IPR035892">
    <property type="entry name" value="C2_domain_sf"/>
</dbReference>
<evidence type="ECO:0000256" key="4">
    <source>
        <dbReference type="ARBA" id="ARBA00022737"/>
    </source>
</evidence>
<accession>B3S2U9</accession>
<dbReference type="InterPro" id="IPR055072">
    <property type="entry name" value="Ferlin_DSRM"/>
</dbReference>
<evidence type="ECO:0000256" key="1">
    <source>
        <dbReference type="ARBA" id="ARBA00004401"/>
    </source>
</evidence>
<dbReference type="CDD" id="cd04037">
    <property type="entry name" value="C2E_Ferlin"/>
    <property type="match status" value="1"/>
</dbReference>
<feature type="compositionally biased region" description="Acidic residues" evidence="8">
    <location>
        <begin position="130"/>
        <end position="154"/>
    </location>
</feature>
<dbReference type="GO" id="GO:0001778">
    <property type="term" value="P:plasma membrane repair"/>
    <property type="evidence" value="ECO:0000318"/>
    <property type="project" value="GO_Central"/>
</dbReference>
<dbReference type="InterPro" id="IPR037722">
    <property type="entry name" value="C2C_Ferlin"/>
</dbReference>
<reference evidence="10 11" key="1">
    <citation type="journal article" date="2008" name="Nature">
        <title>The Trichoplax genome and the nature of placozoans.</title>
        <authorList>
            <person name="Srivastava M."/>
            <person name="Begovic E."/>
            <person name="Chapman J."/>
            <person name="Putnam N.H."/>
            <person name="Hellsten U."/>
            <person name="Kawashima T."/>
            <person name="Kuo A."/>
            <person name="Mitros T."/>
            <person name="Salamov A."/>
            <person name="Carpenter M.L."/>
            <person name="Signorovitch A.Y."/>
            <person name="Moreno M.A."/>
            <person name="Kamm K."/>
            <person name="Grimwood J."/>
            <person name="Schmutz J."/>
            <person name="Shapiro H."/>
            <person name="Grigoriev I.V."/>
            <person name="Buss L.W."/>
            <person name="Schierwater B."/>
            <person name="Dellaporta S.L."/>
            <person name="Rokhsar D.S."/>
        </authorList>
    </citation>
    <scope>NUCLEOTIDE SEQUENCE [LARGE SCALE GENOMIC DNA]</scope>
    <source>
        <strain evidence="10 11">Grell-BS-1999</strain>
    </source>
</reference>
<evidence type="ECO:0000256" key="7">
    <source>
        <dbReference type="ARBA" id="ARBA00023136"/>
    </source>
</evidence>
<dbReference type="PANTHER" id="PTHR12546:SF33">
    <property type="entry name" value="SPERM VESICLE FUSION PROTEIN FER-1"/>
    <property type="match status" value="1"/>
</dbReference>
<keyword evidence="4" id="KW-0677">Repeat</keyword>
<dbReference type="InterPro" id="IPR037725">
    <property type="entry name" value="C2F_Ferlin"/>
</dbReference>
<keyword evidence="11" id="KW-1185">Reference proteome</keyword>
<dbReference type="GeneID" id="6755929"/>
<keyword evidence="6" id="KW-1133">Transmembrane helix</keyword>
<dbReference type="InterPro" id="IPR037724">
    <property type="entry name" value="C2E_Ferlin"/>
</dbReference>
<feature type="compositionally biased region" description="Basic residues" evidence="8">
    <location>
        <begin position="167"/>
        <end position="180"/>
    </location>
</feature>
<keyword evidence="3" id="KW-0812">Transmembrane</keyword>
<dbReference type="Pfam" id="PF08150">
    <property type="entry name" value="FerB"/>
    <property type="match status" value="1"/>
</dbReference>
<dbReference type="OrthoDB" id="10059618at2759"/>
<dbReference type="InterPro" id="IPR012561">
    <property type="entry name" value="Ferlin_B-domain"/>
</dbReference>
<dbReference type="InterPro" id="IPR037721">
    <property type="entry name" value="Ferlin"/>
</dbReference>
<dbReference type="Pfam" id="PF08151">
    <property type="entry name" value="FerI"/>
    <property type="match status" value="1"/>
</dbReference>
<evidence type="ECO:0000256" key="3">
    <source>
        <dbReference type="ARBA" id="ARBA00022692"/>
    </source>
</evidence>
<comment type="subcellular location">
    <subcellularLocation>
        <location evidence="1">Cell membrane</location>
        <topology evidence="1">Single-pass type II membrane protein</topology>
    </subcellularLocation>
    <subcellularLocation>
        <location evidence="2">Cytoplasmic vesicle membrane</location>
        <topology evidence="2">Single-pass type II membrane protein</topology>
    </subcellularLocation>
</comment>
<dbReference type="SUPFAM" id="SSF49562">
    <property type="entry name" value="C2 domain (Calcium/lipid-binding domain, CaLB)"/>
    <property type="match status" value="7"/>
</dbReference>
<keyword evidence="5" id="KW-0735">Signal-anchor</keyword>
<feature type="domain" description="C2" evidence="9">
    <location>
        <begin position="167"/>
        <end position="287"/>
    </location>
</feature>
<evidence type="ECO:0000313" key="10">
    <source>
        <dbReference type="EMBL" id="EDV22851.1"/>
    </source>
</evidence>
<dbReference type="GO" id="GO:0061025">
    <property type="term" value="P:membrane fusion"/>
    <property type="evidence" value="ECO:0000318"/>
    <property type="project" value="GO_Central"/>
</dbReference>
<dbReference type="CDD" id="cd08374">
    <property type="entry name" value="C2F_Ferlin"/>
    <property type="match status" value="1"/>
</dbReference>
<dbReference type="InterPro" id="IPR037720">
    <property type="entry name" value="C2B_Ferlin"/>
</dbReference>
<feature type="domain" description="C2" evidence="9">
    <location>
        <begin position="1418"/>
        <end position="1538"/>
    </location>
</feature>
<dbReference type="KEGG" id="tad:TRIADDRAFT_58489"/>
<dbReference type="EMBL" id="DS985248">
    <property type="protein sequence ID" value="EDV22851.1"/>
    <property type="molecule type" value="Genomic_DNA"/>
</dbReference>
<dbReference type="RefSeq" id="XP_002114717.1">
    <property type="nucleotide sequence ID" value="XM_002114681.1"/>
</dbReference>
<dbReference type="GO" id="GO:0033292">
    <property type="term" value="P:T-tubule organization"/>
    <property type="evidence" value="ECO:0000318"/>
    <property type="project" value="GO_Central"/>
</dbReference>
<feature type="domain" description="C2" evidence="9">
    <location>
        <begin position="993"/>
        <end position="1125"/>
    </location>
</feature>
<keyword evidence="7" id="KW-0472">Membrane</keyword>
<dbReference type="FunFam" id="2.60.40.150:FF:000026">
    <property type="entry name" value="dysferlin isoform X2"/>
    <property type="match status" value="1"/>
</dbReference>
<dbReference type="CDD" id="cd04017">
    <property type="entry name" value="C2D_Ferlin"/>
    <property type="match status" value="1"/>
</dbReference>
<dbReference type="PANTHER" id="PTHR12546">
    <property type="entry name" value="FER-1-LIKE"/>
    <property type="match status" value="1"/>
</dbReference>
<proteinExistence type="predicted"/>
<dbReference type="GO" id="GO:0005886">
    <property type="term" value="C:plasma membrane"/>
    <property type="evidence" value="ECO:0007669"/>
    <property type="project" value="UniProtKB-SubCell"/>
</dbReference>
<dbReference type="HOGENOM" id="CLU_001183_2_1_1"/>
<dbReference type="PROSITE" id="PS50004">
    <property type="entry name" value="C2"/>
    <property type="match status" value="6"/>
</dbReference>
<dbReference type="PhylomeDB" id="B3S2U9"/>
<dbReference type="SMART" id="SM00239">
    <property type="entry name" value="C2"/>
    <property type="match status" value="7"/>
</dbReference>
<evidence type="ECO:0000256" key="8">
    <source>
        <dbReference type="SAM" id="MobiDB-lite"/>
    </source>
</evidence>
<dbReference type="SMART" id="SM00694">
    <property type="entry name" value="DysFC"/>
    <property type="match status" value="2"/>
</dbReference>
<evidence type="ECO:0000313" key="11">
    <source>
        <dbReference type="Proteomes" id="UP000009022"/>
    </source>
</evidence>